<evidence type="ECO:0000313" key="3">
    <source>
        <dbReference type="Proteomes" id="UP000013307"/>
    </source>
</evidence>
<dbReference type="Proteomes" id="UP000013307">
    <property type="component" value="Chromosome"/>
</dbReference>
<accession>N0BF04</accession>
<keyword evidence="1" id="KW-0472">Membrane</keyword>
<dbReference type="HOGENOM" id="CLU_130444_0_0_2"/>
<dbReference type="GeneID" id="15393920"/>
<evidence type="ECO:0000313" key="2">
    <source>
        <dbReference type="EMBL" id="AGK62239.1"/>
    </source>
</evidence>
<evidence type="ECO:0000256" key="1">
    <source>
        <dbReference type="SAM" id="Phobius"/>
    </source>
</evidence>
<dbReference type="SUPFAM" id="SSF48695">
    <property type="entry name" value="Multiheme cytochromes"/>
    <property type="match status" value="1"/>
</dbReference>
<dbReference type="AlphaFoldDB" id="N0BF04"/>
<dbReference type="OrthoDB" id="50417at2157"/>
<gene>
    <name evidence="2" type="ORF">Asulf_02287</name>
</gene>
<dbReference type="InterPro" id="IPR036280">
    <property type="entry name" value="Multihaem_cyt_sf"/>
</dbReference>
<dbReference type="RefSeq" id="WP_015591835.1">
    <property type="nucleotide sequence ID" value="NC_021169.1"/>
</dbReference>
<name>N0BF04_9EURY</name>
<dbReference type="KEGG" id="ast:Asulf_02287"/>
<reference evidence="2 3" key="1">
    <citation type="journal article" date="2013" name="Genome Announc.">
        <title>Complete Genome Sequence of the Thermophilic and Facultatively Chemolithoautotrophic Sulfate Reducer Archaeoglobus sulfaticallidus Strain PM70-1T.</title>
        <authorList>
            <person name="Stokke R."/>
            <person name="Hocking W.P."/>
            <person name="Steinsbu B.O."/>
            <person name="Steen I.H."/>
        </authorList>
    </citation>
    <scope>NUCLEOTIDE SEQUENCE [LARGE SCALE GENOMIC DNA]</scope>
    <source>
        <strain evidence="2">PM70-1</strain>
    </source>
</reference>
<dbReference type="STRING" id="387631.Asulf_02287"/>
<keyword evidence="1" id="KW-0812">Transmembrane</keyword>
<keyword evidence="3" id="KW-1185">Reference proteome</keyword>
<keyword evidence="1" id="KW-1133">Transmembrane helix</keyword>
<feature type="transmembrane region" description="Helical" evidence="1">
    <location>
        <begin position="6"/>
        <end position="23"/>
    </location>
</feature>
<sequence length="130" mass="15203">MSKVPLIAVLVIFVGFFFFPYFYNVTVGKLGSGVPDLQPPKGEHCIEDEEWMSENHMVLLKEWRDAALRHGIREYVSETYGDKYYISTYTCFECHQSKAEFCDKCHEYVGVKPNCWDCHITPELLQEHNK</sequence>
<organism evidence="2 3">
    <name type="scientific">Archaeoglobus sulfaticallidus PM70-1</name>
    <dbReference type="NCBI Taxonomy" id="387631"/>
    <lineage>
        <taxon>Archaea</taxon>
        <taxon>Methanobacteriati</taxon>
        <taxon>Methanobacteriota</taxon>
        <taxon>Archaeoglobi</taxon>
        <taxon>Archaeoglobales</taxon>
        <taxon>Archaeoglobaceae</taxon>
        <taxon>Archaeoglobus</taxon>
    </lineage>
</organism>
<dbReference type="EMBL" id="CP005290">
    <property type="protein sequence ID" value="AGK62239.1"/>
    <property type="molecule type" value="Genomic_DNA"/>
</dbReference>
<dbReference type="InterPro" id="IPR047668">
    <property type="entry name" value="DsrJ"/>
</dbReference>
<proteinExistence type="predicted"/>
<dbReference type="NCBIfam" id="NF038038">
    <property type="entry name" value="cytoc_DsrJ"/>
    <property type="match status" value="1"/>
</dbReference>
<protein>
    <submittedName>
        <fullName evidence="2">Putative sulfite reductase-associated electron transfer protein DsrJ</fullName>
    </submittedName>
</protein>
<dbReference type="eggNOG" id="arCOG10385">
    <property type="taxonomic scope" value="Archaea"/>
</dbReference>